<evidence type="ECO:0000313" key="7">
    <source>
        <dbReference type="EMBL" id="QBG34285.1"/>
    </source>
</evidence>
<dbReference type="SMART" id="SM00267">
    <property type="entry name" value="GGDEF"/>
    <property type="match status" value="1"/>
</dbReference>
<dbReference type="GO" id="GO:0005886">
    <property type="term" value="C:plasma membrane"/>
    <property type="evidence" value="ECO:0007669"/>
    <property type="project" value="TreeGrafter"/>
</dbReference>
<dbReference type="SUPFAM" id="SSF55785">
    <property type="entry name" value="PYP-like sensor domain (PAS domain)"/>
    <property type="match status" value="2"/>
</dbReference>
<dbReference type="OrthoDB" id="5620448at2"/>
<dbReference type="PROSITE" id="PS50113">
    <property type="entry name" value="PAC"/>
    <property type="match status" value="1"/>
</dbReference>
<comment type="cofactor">
    <cofactor evidence="1">
        <name>Mg(2+)</name>
        <dbReference type="ChEBI" id="CHEBI:18420"/>
    </cofactor>
</comment>
<evidence type="ECO:0000259" key="4">
    <source>
        <dbReference type="PROSITE" id="PS50112"/>
    </source>
</evidence>
<organism evidence="7 8">
    <name type="scientific">Litorilituus sediminis</name>
    <dbReference type="NCBI Taxonomy" id="718192"/>
    <lineage>
        <taxon>Bacteria</taxon>
        <taxon>Pseudomonadati</taxon>
        <taxon>Pseudomonadota</taxon>
        <taxon>Gammaproteobacteria</taxon>
        <taxon>Alteromonadales</taxon>
        <taxon>Colwelliaceae</taxon>
        <taxon>Litorilituus</taxon>
    </lineage>
</organism>
<dbReference type="EMBL" id="CP034759">
    <property type="protein sequence ID" value="QBG34285.1"/>
    <property type="molecule type" value="Genomic_DNA"/>
</dbReference>
<dbReference type="GO" id="GO:1902201">
    <property type="term" value="P:negative regulation of bacterial-type flagellum-dependent cell motility"/>
    <property type="evidence" value="ECO:0007669"/>
    <property type="project" value="TreeGrafter"/>
</dbReference>
<dbReference type="InterPro" id="IPR000160">
    <property type="entry name" value="GGDEF_dom"/>
</dbReference>
<protein>
    <recommendedName>
        <fullName evidence="2">diguanylate cyclase</fullName>
        <ecNumber evidence="2">2.7.7.65</ecNumber>
    </recommendedName>
</protein>
<feature type="domain" description="GGDEF" evidence="6">
    <location>
        <begin position="333"/>
        <end position="465"/>
    </location>
</feature>
<dbReference type="Gene3D" id="3.30.450.20">
    <property type="entry name" value="PAS domain"/>
    <property type="match status" value="2"/>
</dbReference>
<dbReference type="EC" id="2.7.7.65" evidence="2"/>
<dbReference type="RefSeq" id="WP_130598346.1">
    <property type="nucleotide sequence ID" value="NZ_CP034759.1"/>
</dbReference>
<name>A0A4P6P4P6_9GAMM</name>
<evidence type="ECO:0000259" key="5">
    <source>
        <dbReference type="PROSITE" id="PS50113"/>
    </source>
</evidence>
<dbReference type="CDD" id="cd00130">
    <property type="entry name" value="PAS"/>
    <property type="match status" value="2"/>
</dbReference>
<dbReference type="Pfam" id="PF13426">
    <property type="entry name" value="PAS_9"/>
    <property type="match status" value="1"/>
</dbReference>
<gene>
    <name evidence="7" type="ORF">EMK97_00275</name>
</gene>
<evidence type="ECO:0000313" key="8">
    <source>
        <dbReference type="Proteomes" id="UP000290244"/>
    </source>
</evidence>
<keyword evidence="8" id="KW-1185">Reference proteome</keyword>
<evidence type="ECO:0000256" key="1">
    <source>
        <dbReference type="ARBA" id="ARBA00001946"/>
    </source>
</evidence>
<sequence>MENNGSYLEKELYQLIKTDTRVFDFLQEGALDGLWYWDIDNPENEWMNKRFWEVLGYDPSEKKHLASEWQDIINQDDLKVALDNFEKHCLDKEQPYDQVVRYKHKNGSTVWIRCRGIAIRDNDGRPKRMLGTHIDITRLKEAEARYQRNLSELDKHYAITKLALEQSELLFEMAPDANLQVDVQGHIIKANIQAEKLFGYSKAELEQMNVSDLIPKGISANHNKNIQTYFKQGGARKMGAERGKMAALRRDGQALQVEITLNLISTAYGDYALATIRDMTKIEALITSLEGQIAENKKLEELTLIDPLTKIYNQRHFEQALKKEFASNARYSQPLSLILIDIDYFKAVNDKYGHSSGNEVLIELPSLINQFTRYGDTLARVGGEEFALILPHCDKESALVLAERIVFEAEQHAFKLSCGNTLKLTLSLGVTQLYEGDTDEHALFERADKALYESKSLGRNRVTTI</sequence>
<dbReference type="CDD" id="cd01949">
    <property type="entry name" value="GGDEF"/>
    <property type="match status" value="1"/>
</dbReference>
<evidence type="ECO:0000256" key="3">
    <source>
        <dbReference type="ARBA" id="ARBA00034247"/>
    </source>
</evidence>
<dbReference type="Pfam" id="PF08447">
    <property type="entry name" value="PAS_3"/>
    <property type="match status" value="1"/>
</dbReference>
<dbReference type="SMART" id="SM00091">
    <property type="entry name" value="PAS"/>
    <property type="match status" value="2"/>
</dbReference>
<accession>A0A4P6P4P6</accession>
<dbReference type="PROSITE" id="PS50887">
    <property type="entry name" value="GGDEF"/>
    <property type="match status" value="1"/>
</dbReference>
<dbReference type="InterPro" id="IPR043128">
    <property type="entry name" value="Rev_trsase/Diguanyl_cyclase"/>
</dbReference>
<dbReference type="PROSITE" id="PS50112">
    <property type="entry name" value="PAS"/>
    <property type="match status" value="1"/>
</dbReference>
<evidence type="ECO:0000259" key="6">
    <source>
        <dbReference type="PROSITE" id="PS50887"/>
    </source>
</evidence>
<feature type="domain" description="PAS" evidence="4">
    <location>
        <begin position="163"/>
        <end position="205"/>
    </location>
</feature>
<dbReference type="GO" id="GO:0043709">
    <property type="term" value="P:cell adhesion involved in single-species biofilm formation"/>
    <property type="evidence" value="ECO:0007669"/>
    <property type="project" value="TreeGrafter"/>
</dbReference>
<dbReference type="PANTHER" id="PTHR45138:SF9">
    <property type="entry name" value="DIGUANYLATE CYCLASE DGCM-RELATED"/>
    <property type="match status" value="1"/>
</dbReference>
<dbReference type="GO" id="GO:0052621">
    <property type="term" value="F:diguanylate cyclase activity"/>
    <property type="evidence" value="ECO:0007669"/>
    <property type="project" value="UniProtKB-EC"/>
</dbReference>
<dbReference type="NCBIfam" id="TIGR00254">
    <property type="entry name" value="GGDEF"/>
    <property type="match status" value="1"/>
</dbReference>
<dbReference type="InterPro" id="IPR035965">
    <property type="entry name" value="PAS-like_dom_sf"/>
</dbReference>
<proteinExistence type="predicted"/>
<dbReference type="NCBIfam" id="TIGR00229">
    <property type="entry name" value="sensory_box"/>
    <property type="match status" value="2"/>
</dbReference>
<dbReference type="InterPro" id="IPR001610">
    <property type="entry name" value="PAC"/>
</dbReference>
<feature type="domain" description="PAC" evidence="5">
    <location>
        <begin position="96"/>
        <end position="148"/>
    </location>
</feature>
<dbReference type="InterPro" id="IPR013655">
    <property type="entry name" value="PAS_fold_3"/>
</dbReference>
<evidence type="ECO:0000256" key="2">
    <source>
        <dbReference type="ARBA" id="ARBA00012528"/>
    </source>
</evidence>
<dbReference type="Proteomes" id="UP000290244">
    <property type="component" value="Chromosome"/>
</dbReference>
<dbReference type="InterPro" id="IPR000014">
    <property type="entry name" value="PAS"/>
</dbReference>
<dbReference type="AlphaFoldDB" id="A0A4P6P4P6"/>
<dbReference type="InterPro" id="IPR050469">
    <property type="entry name" value="Diguanylate_Cyclase"/>
</dbReference>
<dbReference type="SMART" id="SM00086">
    <property type="entry name" value="PAC"/>
    <property type="match status" value="1"/>
</dbReference>
<comment type="catalytic activity">
    <reaction evidence="3">
        <text>2 GTP = 3',3'-c-di-GMP + 2 diphosphate</text>
        <dbReference type="Rhea" id="RHEA:24898"/>
        <dbReference type="ChEBI" id="CHEBI:33019"/>
        <dbReference type="ChEBI" id="CHEBI:37565"/>
        <dbReference type="ChEBI" id="CHEBI:58805"/>
        <dbReference type="EC" id="2.7.7.65"/>
    </reaction>
</comment>
<dbReference type="FunFam" id="3.30.70.270:FF:000001">
    <property type="entry name" value="Diguanylate cyclase domain protein"/>
    <property type="match status" value="1"/>
</dbReference>
<dbReference type="KEGG" id="lsd:EMK97_00275"/>
<dbReference type="InterPro" id="IPR000700">
    <property type="entry name" value="PAS-assoc_C"/>
</dbReference>
<dbReference type="InterPro" id="IPR029787">
    <property type="entry name" value="Nucleotide_cyclase"/>
</dbReference>
<dbReference type="PANTHER" id="PTHR45138">
    <property type="entry name" value="REGULATORY COMPONENTS OF SENSORY TRANSDUCTION SYSTEM"/>
    <property type="match status" value="1"/>
</dbReference>
<reference evidence="7 8" key="1">
    <citation type="submission" date="2018-12" db="EMBL/GenBank/DDBJ databases">
        <title>Complete genome of Litorilituus sediminis.</title>
        <authorList>
            <person name="Liu A."/>
            <person name="Rong J."/>
        </authorList>
    </citation>
    <scope>NUCLEOTIDE SEQUENCE [LARGE SCALE GENOMIC DNA]</scope>
    <source>
        <strain evidence="7 8">JCM 17549</strain>
    </source>
</reference>
<dbReference type="Pfam" id="PF00990">
    <property type="entry name" value="GGDEF"/>
    <property type="match status" value="1"/>
</dbReference>
<dbReference type="SUPFAM" id="SSF55073">
    <property type="entry name" value="Nucleotide cyclase"/>
    <property type="match status" value="1"/>
</dbReference>
<dbReference type="Gene3D" id="3.30.70.270">
    <property type="match status" value="1"/>
</dbReference>